<evidence type="ECO:0000313" key="2">
    <source>
        <dbReference type="EMBL" id="EQD27844.1"/>
    </source>
</evidence>
<accession>T0ZG35</accession>
<dbReference type="PANTHER" id="PTHR42912:SF85">
    <property type="entry name" value="METHYLTRANSFERASE TYPE 11"/>
    <property type="match status" value="1"/>
</dbReference>
<keyword evidence="2" id="KW-0808">Transferase</keyword>
<protein>
    <submittedName>
        <fullName evidence="2">Methyltransferase type 11</fullName>
        <ecNumber evidence="2">2.1.1.-</ecNumber>
    </submittedName>
</protein>
<reference evidence="2" key="2">
    <citation type="journal article" date="2014" name="ISME J.">
        <title>Microbial stratification in low pH oxic and suboxic macroscopic growths along an acid mine drainage.</title>
        <authorList>
            <person name="Mendez-Garcia C."/>
            <person name="Mesa V."/>
            <person name="Sprenger R.R."/>
            <person name="Richter M."/>
            <person name="Diez M.S."/>
            <person name="Solano J."/>
            <person name="Bargiela R."/>
            <person name="Golyshina O.V."/>
            <person name="Manteca A."/>
            <person name="Ramos J.L."/>
            <person name="Gallego J.R."/>
            <person name="Llorente I."/>
            <person name="Martins Dos Santos V.A."/>
            <person name="Jensen O.N."/>
            <person name="Pelaez A.I."/>
            <person name="Sanchez J."/>
            <person name="Ferrer M."/>
        </authorList>
    </citation>
    <scope>NUCLEOTIDE SEQUENCE</scope>
</reference>
<dbReference type="EMBL" id="AUZY01012761">
    <property type="protein sequence ID" value="EQD27844.1"/>
    <property type="molecule type" value="Genomic_DNA"/>
</dbReference>
<dbReference type="InterPro" id="IPR013216">
    <property type="entry name" value="Methyltransf_11"/>
</dbReference>
<reference evidence="2" key="1">
    <citation type="submission" date="2013-08" db="EMBL/GenBank/DDBJ databases">
        <authorList>
            <person name="Mendez C."/>
            <person name="Richter M."/>
            <person name="Ferrer M."/>
            <person name="Sanchez J."/>
        </authorList>
    </citation>
    <scope>NUCLEOTIDE SEQUENCE</scope>
</reference>
<keyword evidence="2" id="KW-0489">Methyltransferase</keyword>
<dbReference type="InterPro" id="IPR029063">
    <property type="entry name" value="SAM-dependent_MTases_sf"/>
</dbReference>
<dbReference type="EC" id="2.1.1.-" evidence="2"/>
<proteinExistence type="predicted"/>
<comment type="caution">
    <text evidence="2">The sequence shown here is derived from an EMBL/GenBank/DDBJ whole genome shotgun (WGS) entry which is preliminary data.</text>
</comment>
<dbReference type="AlphaFoldDB" id="T0ZG35"/>
<organism evidence="2">
    <name type="scientific">mine drainage metagenome</name>
    <dbReference type="NCBI Taxonomy" id="410659"/>
    <lineage>
        <taxon>unclassified sequences</taxon>
        <taxon>metagenomes</taxon>
        <taxon>ecological metagenomes</taxon>
    </lineage>
</organism>
<dbReference type="Pfam" id="PF08241">
    <property type="entry name" value="Methyltransf_11"/>
    <property type="match status" value="1"/>
</dbReference>
<feature type="domain" description="Methyltransferase type 11" evidence="1">
    <location>
        <begin position="74"/>
        <end position="139"/>
    </location>
</feature>
<dbReference type="SUPFAM" id="SSF53335">
    <property type="entry name" value="S-adenosyl-L-methionine-dependent methyltransferases"/>
    <property type="match status" value="1"/>
</dbReference>
<evidence type="ECO:0000259" key="1">
    <source>
        <dbReference type="Pfam" id="PF08241"/>
    </source>
</evidence>
<dbReference type="PANTHER" id="PTHR42912">
    <property type="entry name" value="METHYLTRANSFERASE"/>
    <property type="match status" value="1"/>
</dbReference>
<sequence length="260" mass="29602">NRMSDSAVHVRSDTELAAANRALYDTLWADARLIEPRRFNTWPLVSALAAQSRRALEVAPGLRPRLPLKHTQFLDISAAAMARFRARGAAAAVGVINALPFADQSFDLVCSFDIVEHVDDDETALAELSRVCAPGGTLLLSVPLHEAAWTAFDDFVGHRRRYEPQDLADKLRRHGFDIERSAVFGMQPKSPRLIAWSMWHLTHHRERAMWWYNHVFMPIGLRMQKKLRWQPGLIDDPRVDTVLMVCRKRAKPPSGVRFTY</sequence>
<dbReference type="GO" id="GO:0032259">
    <property type="term" value="P:methylation"/>
    <property type="evidence" value="ECO:0007669"/>
    <property type="project" value="UniProtKB-KW"/>
</dbReference>
<dbReference type="InterPro" id="IPR050508">
    <property type="entry name" value="Methyltransf_Superfamily"/>
</dbReference>
<dbReference type="Gene3D" id="3.40.50.150">
    <property type="entry name" value="Vaccinia Virus protein VP39"/>
    <property type="match status" value="1"/>
</dbReference>
<dbReference type="GO" id="GO:0008757">
    <property type="term" value="F:S-adenosylmethionine-dependent methyltransferase activity"/>
    <property type="evidence" value="ECO:0007669"/>
    <property type="project" value="InterPro"/>
</dbReference>
<gene>
    <name evidence="2" type="ORF">B1B_19009</name>
</gene>
<feature type="non-terminal residue" evidence="2">
    <location>
        <position position="1"/>
    </location>
</feature>
<name>T0ZG35_9ZZZZ</name>